<dbReference type="EMBL" id="AVCK01000023">
    <property type="protein sequence ID" value="KFN45797.1"/>
    <property type="molecule type" value="Genomic_DNA"/>
</dbReference>
<reference evidence="2 3" key="1">
    <citation type="submission" date="2013-09" db="EMBL/GenBank/DDBJ databases">
        <title>Genome sequencing of Arenimonas metalli.</title>
        <authorList>
            <person name="Chen F."/>
            <person name="Wang G."/>
        </authorList>
    </citation>
    <scope>NUCLEOTIDE SEQUENCE [LARGE SCALE GENOMIC DNA]</scope>
    <source>
        <strain evidence="2 3">CF5-1</strain>
    </source>
</reference>
<evidence type="ECO:0000313" key="3">
    <source>
        <dbReference type="Proteomes" id="UP000029393"/>
    </source>
</evidence>
<dbReference type="InterPro" id="IPR011717">
    <property type="entry name" value="TPR-4"/>
</dbReference>
<dbReference type="PROSITE" id="PS51257">
    <property type="entry name" value="PROKAR_LIPOPROTEIN"/>
    <property type="match status" value="1"/>
</dbReference>
<dbReference type="Pfam" id="PF14559">
    <property type="entry name" value="TPR_19"/>
    <property type="match status" value="1"/>
</dbReference>
<organism evidence="2 3">
    <name type="scientific">Arenimonas metalli CF5-1</name>
    <dbReference type="NCBI Taxonomy" id="1384056"/>
    <lineage>
        <taxon>Bacteria</taxon>
        <taxon>Pseudomonadati</taxon>
        <taxon>Pseudomonadota</taxon>
        <taxon>Gammaproteobacteria</taxon>
        <taxon>Lysobacterales</taxon>
        <taxon>Lysobacteraceae</taxon>
        <taxon>Arenimonas</taxon>
    </lineage>
</organism>
<dbReference type="Pfam" id="PF07721">
    <property type="entry name" value="TPR_4"/>
    <property type="match status" value="1"/>
</dbReference>
<dbReference type="Proteomes" id="UP000029393">
    <property type="component" value="Unassembled WGS sequence"/>
</dbReference>
<dbReference type="AlphaFoldDB" id="A0A091B2K7"/>
<dbReference type="GO" id="GO:0042802">
    <property type="term" value="F:identical protein binding"/>
    <property type="evidence" value="ECO:0007669"/>
    <property type="project" value="InterPro"/>
</dbReference>
<sequence length="395" mass="43762">MDVKASGVKTWRILGIGLAGLLLAACAGAPPRTGGNPMFLDDRFAPPSEPIGASDLFALSPAMEDYLATEIASRQRSSARQHALVDALYSSAQLKLEYDSTVTRNAAEAFDARSGNCLSLVLMTAAFAKELGLQVQYQVVFSEQAASRSDGIVYLSNHINLTLRPTAPEGRLVNLANEPLTVDFIPAEGQGRQRARVVREATIVAMYLNNKAAESLRARRLDDAYWWARAAIEQDPGFLTAQNTLSVIYRRRGHLAEAEQLLRNAVELEPGNAVPMSNLSRLLKASGRTDEAARLDERLRRIEAVPPFHYFDIGLQAMAEKKYELARQNFEKEVERAATHHEFHAWLAAALFELGEVDAARRHLQIALENSTTPADQALYESRLEALRPRQRTLR</sequence>
<dbReference type="InterPro" id="IPR019734">
    <property type="entry name" value="TPR_rpt"/>
</dbReference>
<accession>A0A091B2K7</accession>
<dbReference type="STRING" id="1384056.N787_12100"/>
<name>A0A091B2K7_9GAMM</name>
<evidence type="ECO:0000313" key="2">
    <source>
        <dbReference type="EMBL" id="KFN45797.1"/>
    </source>
</evidence>
<dbReference type="SUPFAM" id="SSF48452">
    <property type="entry name" value="TPR-like"/>
    <property type="match status" value="1"/>
</dbReference>
<dbReference type="InterPro" id="IPR011990">
    <property type="entry name" value="TPR-like_helical_dom_sf"/>
</dbReference>
<dbReference type="PANTHER" id="PTHR44998">
    <property type="match status" value="1"/>
</dbReference>
<dbReference type="PATRIC" id="fig|1384056.3.peg.1749"/>
<protein>
    <submittedName>
        <fullName evidence="2">Uncharacterized protein</fullName>
    </submittedName>
</protein>
<keyword evidence="3" id="KW-1185">Reference proteome</keyword>
<dbReference type="PANTHER" id="PTHR44998:SF1">
    <property type="entry name" value="UDP-N-ACETYLGLUCOSAMINE--PEPTIDE N-ACETYLGLUCOSAMINYLTRANSFERASE 110 KDA SUBUNIT"/>
    <property type="match status" value="1"/>
</dbReference>
<gene>
    <name evidence="2" type="ORF">N787_12100</name>
</gene>
<feature type="repeat" description="TPR" evidence="1">
    <location>
        <begin position="239"/>
        <end position="272"/>
    </location>
</feature>
<dbReference type="PROSITE" id="PS50005">
    <property type="entry name" value="TPR"/>
    <property type="match status" value="1"/>
</dbReference>
<keyword evidence="1" id="KW-0802">TPR repeat</keyword>
<evidence type="ECO:0000256" key="1">
    <source>
        <dbReference type="PROSITE-ProRule" id="PRU00339"/>
    </source>
</evidence>
<dbReference type="SMART" id="SM00028">
    <property type="entry name" value="TPR"/>
    <property type="match status" value="4"/>
</dbReference>
<comment type="caution">
    <text evidence="2">The sequence shown here is derived from an EMBL/GenBank/DDBJ whole genome shotgun (WGS) entry which is preliminary data.</text>
</comment>
<dbReference type="eggNOG" id="COG0457">
    <property type="taxonomic scope" value="Bacteria"/>
</dbReference>
<dbReference type="Gene3D" id="1.25.40.10">
    <property type="entry name" value="Tetratricopeptide repeat domain"/>
    <property type="match status" value="2"/>
</dbReference>
<proteinExistence type="predicted"/>